<organism evidence="2 3">
    <name type="scientific">Flammeovirga aprica JL-4</name>
    <dbReference type="NCBI Taxonomy" id="694437"/>
    <lineage>
        <taxon>Bacteria</taxon>
        <taxon>Pseudomonadati</taxon>
        <taxon>Bacteroidota</taxon>
        <taxon>Cytophagia</taxon>
        <taxon>Cytophagales</taxon>
        <taxon>Flammeovirgaceae</taxon>
        <taxon>Flammeovirga</taxon>
    </lineage>
</organism>
<accession>A0A7X9S032</accession>
<dbReference type="Proteomes" id="UP000576082">
    <property type="component" value="Unassembled WGS sequence"/>
</dbReference>
<proteinExistence type="predicted"/>
<dbReference type="AlphaFoldDB" id="A0A7X9S032"/>
<protein>
    <recommendedName>
        <fullName evidence="4">Phage holin family protein</fullName>
    </recommendedName>
</protein>
<name>A0A7X9S032_9BACT</name>
<dbReference type="Pfam" id="PF07332">
    <property type="entry name" value="Phage_holin_3_6"/>
    <property type="match status" value="1"/>
</dbReference>
<evidence type="ECO:0008006" key="4">
    <source>
        <dbReference type="Google" id="ProtNLM"/>
    </source>
</evidence>
<reference evidence="2 3" key="1">
    <citation type="submission" date="2020-04" db="EMBL/GenBank/DDBJ databases">
        <title>Flammeovirga sp. SR4, a novel species isolated from seawater.</title>
        <authorList>
            <person name="Wang X."/>
        </authorList>
    </citation>
    <scope>NUCLEOTIDE SEQUENCE [LARGE SCALE GENOMIC DNA]</scope>
    <source>
        <strain evidence="2 3">ATCC 23126</strain>
    </source>
</reference>
<feature type="transmembrane region" description="Helical" evidence="1">
    <location>
        <begin position="92"/>
        <end position="111"/>
    </location>
</feature>
<evidence type="ECO:0000313" key="2">
    <source>
        <dbReference type="EMBL" id="NME71854.1"/>
    </source>
</evidence>
<dbReference type="RefSeq" id="WP_169660056.1">
    <property type="nucleotide sequence ID" value="NZ_JABANE010000118.1"/>
</dbReference>
<sequence length="136" mass="15617">MSRRNSLRNKIFTEEEQARQKERFDNIINAIVKLIETYAKLFSIQLKTGLAGALSVIAIFVIMLTFLTLAFAFFALGFALFVNYIFSWPPFAGFSIVGVFCVGLFGLALYYTTHLRNQFLIWIDEAIDKLQEENDK</sequence>
<keyword evidence="1" id="KW-0812">Transmembrane</keyword>
<dbReference type="EMBL" id="JABANE010000118">
    <property type="protein sequence ID" value="NME71854.1"/>
    <property type="molecule type" value="Genomic_DNA"/>
</dbReference>
<keyword evidence="1" id="KW-0472">Membrane</keyword>
<evidence type="ECO:0000313" key="3">
    <source>
        <dbReference type="Proteomes" id="UP000576082"/>
    </source>
</evidence>
<evidence type="ECO:0000256" key="1">
    <source>
        <dbReference type="SAM" id="Phobius"/>
    </source>
</evidence>
<feature type="transmembrane region" description="Helical" evidence="1">
    <location>
        <begin position="53"/>
        <end position="86"/>
    </location>
</feature>
<keyword evidence="3" id="KW-1185">Reference proteome</keyword>
<gene>
    <name evidence="2" type="ORF">HHU12_28065</name>
</gene>
<comment type="caution">
    <text evidence="2">The sequence shown here is derived from an EMBL/GenBank/DDBJ whole genome shotgun (WGS) entry which is preliminary data.</text>
</comment>
<dbReference type="InterPro" id="IPR009937">
    <property type="entry name" value="Phage_holin_3_6"/>
</dbReference>
<keyword evidence="1" id="KW-1133">Transmembrane helix</keyword>